<gene>
    <name evidence="1" type="ORF">BBV17_16645</name>
</gene>
<keyword evidence="2" id="KW-1185">Reference proteome</keyword>
<evidence type="ECO:0000313" key="1">
    <source>
        <dbReference type="EMBL" id="OHX48554.1"/>
    </source>
</evidence>
<sequence>MKKIGILFLKAMRYELFIPMLSSITWPIVEKNLMMIIQLNSLNKRSKNSCLLLFSNIFIVIGR</sequence>
<proteinExistence type="predicted"/>
<dbReference type="EMBL" id="MBRJ01000018">
    <property type="protein sequence ID" value="OHX48554.1"/>
    <property type="molecule type" value="Genomic_DNA"/>
</dbReference>
<dbReference type="Proteomes" id="UP000180194">
    <property type="component" value="Unassembled WGS sequence"/>
</dbReference>
<name>A0ABX3CSX1_9BACI</name>
<evidence type="ECO:0000313" key="2">
    <source>
        <dbReference type="Proteomes" id="UP000180194"/>
    </source>
</evidence>
<protein>
    <submittedName>
        <fullName evidence="1">Uncharacterized protein</fullName>
    </submittedName>
</protein>
<reference evidence="1 2" key="1">
    <citation type="submission" date="2016-07" db="EMBL/GenBank/DDBJ databases">
        <title>Bacillus oceanisediminis whole genome.</title>
        <authorList>
            <person name="Pal Y."/>
            <person name="Verma A."/>
            <person name="Mual P."/>
            <person name="Srinivasan K."/>
        </authorList>
    </citation>
    <scope>NUCLEOTIDE SEQUENCE [LARGE SCALE GENOMIC DNA]</scope>
    <source>
        <strain evidence="1 2">Bhandara28</strain>
    </source>
</reference>
<comment type="caution">
    <text evidence="1">The sequence shown here is derived from an EMBL/GenBank/DDBJ whole genome shotgun (WGS) entry which is preliminary data.</text>
</comment>
<accession>A0ABX3CSX1</accession>
<organism evidence="1 2">
    <name type="scientific">Cytobacillus oceanisediminis</name>
    <dbReference type="NCBI Taxonomy" id="665099"/>
    <lineage>
        <taxon>Bacteria</taxon>
        <taxon>Bacillati</taxon>
        <taxon>Bacillota</taxon>
        <taxon>Bacilli</taxon>
        <taxon>Bacillales</taxon>
        <taxon>Bacillaceae</taxon>
        <taxon>Cytobacillus</taxon>
    </lineage>
</organism>